<reference evidence="1" key="1">
    <citation type="submission" date="2009-07" db="EMBL/GenBank/DDBJ databases">
        <authorList>
            <person name="Weinstock G."/>
            <person name="Sodergren E."/>
            <person name="Clifton S."/>
            <person name="Fulton L."/>
            <person name="Fulton B."/>
            <person name="Courtney L."/>
            <person name="Fronick C."/>
            <person name="Harrison M."/>
            <person name="Strong C."/>
            <person name="Farmer C."/>
            <person name="Delahaunty K."/>
            <person name="Markovic C."/>
            <person name="Hall O."/>
            <person name="Minx P."/>
            <person name="Tomlinson C."/>
            <person name="Mitreva M."/>
            <person name="Nelson J."/>
            <person name="Hou S."/>
            <person name="Wollam A."/>
            <person name="Pepin K.H."/>
            <person name="Johnson M."/>
            <person name="Bhonagiri V."/>
            <person name="Nash W.E."/>
            <person name="Warren W."/>
            <person name="Chinwalla A."/>
            <person name="Mardis E.R."/>
            <person name="Wilson R.K."/>
        </authorList>
    </citation>
    <scope>NUCLEOTIDE SEQUENCE [LARGE SCALE GENOMIC DNA]</scope>
    <source>
        <strain evidence="1">DSM 14469</strain>
    </source>
</reference>
<proteinExistence type="predicted"/>
<name>C6L9Z0_9FIRM</name>
<evidence type="ECO:0000313" key="2">
    <source>
        <dbReference type="Proteomes" id="UP000005561"/>
    </source>
</evidence>
<comment type="caution">
    <text evidence="1">The sequence shown here is derived from an EMBL/GenBank/DDBJ whole genome shotgun (WGS) entry which is preliminary data.</text>
</comment>
<dbReference type="AlphaFoldDB" id="C6L9Z0"/>
<sequence>MNGGQEMKILEQILQEIVADYEIPFFKTEAEGRAYMQGKTVQANEDRRIIRSYMEDDGDSGVKQMDKYRTLQ</sequence>
<dbReference type="Proteomes" id="UP000005561">
    <property type="component" value="Unassembled WGS sequence"/>
</dbReference>
<gene>
    <name evidence="1" type="ORF">BRYFOR_05432</name>
</gene>
<dbReference type="EMBL" id="ACCL02000002">
    <property type="protein sequence ID" value="EET62397.1"/>
    <property type="molecule type" value="Genomic_DNA"/>
</dbReference>
<dbReference type="STRING" id="168384.SAMN05660368_02291"/>
<accession>C6L9Z0</accession>
<protein>
    <submittedName>
        <fullName evidence="1">Uncharacterized protein</fullName>
    </submittedName>
</protein>
<organism evidence="1 2">
    <name type="scientific">Marvinbryantia formatexigens DSM 14469</name>
    <dbReference type="NCBI Taxonomy" id="478749"/>
    <lineage>
        <taxon>Bacteria</taxon>
        <taxon>Bacillati</taxon>
        <taxon>Bacillota</taxon>
        <taxon>Clostridia</taxon>
        <taxon>Lachnospirales</taxon>
        <taxon>Lachnospiraceae</taxon>
        <taxon>Marvinbryantia</taxon>
    </lineage>
</organism>
<keyword evidence="2" id="KW-1185">Reference proteome</keyword>
<evidence type="ECO:0000313" key="1">
    <source>
        <dbReference type="EMBL" id="EET62397.1"/>
    </source>
</evidence>